<dbReference type="Pfam" id="PF00271">
    <property type="entry name" value="Helicase_C"/>
    <property type="match status" value="1"/>
</dbReference>
<feature type="compositionally biased region" description="Low complexity" evidence="12">
    <location>
        <begin position="1940"/>
        <end position="1954"/>
    </location>
</feature>
<dbReference type="PROSITE" id="PS50089">
    <property type="entry name" value="ZF_RING_2"/>
    <property type="match status" value="1"/>
</dbReference>
<feature type="compositionally biased region" description="Basic residues" evidence="12">
    <location>
        <begin position="193"/>
        <end position="221"/>
    </location>
</feature>
<evidence type="ECO:0000259" key="13">
    <source>
        <dbReference type="PROSITE" id="PS50089"/>
    </source>
</evidence>
<dbReference type="InterPro" id="IPR027417">
    <property type="entry name" value="P-loop_NTPase"/>
</dbReference>
<dbReference type="InterPro" id="IPR050628">
    <property type="entry name" value="SNF2_RAD54_helicase_TF"/>
</dbReference>
<keyword evidence="5 10" id="KW-0863">Zinc-finger</keyword>
<evidence type="ECO:0000256" key="6">
    <source>
        <dbReference type="ARBA" id="ARBA00022801"/>
    </source>
</evidence>
<dbReference type="Gene3D" id="3.40.50.10810">
    <property type="entry name" value="Tandem AAA-ATPase domain"/>
    <property type="match status" value="1"/>
</dbReference>
<dbReference type="SMART" id="SM00487">
    <property type="entry name" value="DEXDc"/>
    <property type="match status" value="1"/>
</dbReference>
<keyword evidence="6" id="KW-0378">Hydrolase</keyword>
<dbReference type="Pfam" id="PF00176">
    <property type="entry name" value="SNF2-rel_dom"/>
    <property type="match status" value="1"/>
</dbReference>
<dbReference type="InterPro" id="IPR055459">
    <property type="entry name" value="OST48_MD"/>
</dbReference>
<evidence type="ECO:0000259" key="14">
    <source>
        <dbReference type="PROSITE" id="PS51192"/>
    </source>
</evidence>
<dbReference type="InterPro" id="IPR001650">
    <property type="entry name" value="Helicase_C-like"/>
</dbReference>
<reference evidence="16 17" key="1">
    <citation type="journal article" date="2017" name="Mycologia">
        <title>Bifiguratus adelaidae, gen. et sp. nov., a new member of Mucoromycotina in endophytic and soil-dwelling habitats.</title>
        <authorList>
            <person name="Torres-Cruz T.J."/>
            <person name="Billingsley Tobias T.L."/>
            <person name="Almatruk M."/>
            <person name="Hesse C."/>
            <person name="Kuske C.R."/>
            <person name="Desiro A."/>
            <person name="Benucci G.M."/>
            <person name="Bonito G."/>
            <person name="Stajich J.E."/>
            <person name="Dunlap C."/>
            <person name="Arnold A.E."/>
            <person name="Porras-Alfaro A."/>
        </authorList>
    </citation>
    <scope>NUCLEOTIDE SEQUENCE [LARGE SCALE GENOMIC DNA]</scope>
    <source>
        <strain evidence="16 17">AZ0501</strain>
    </source>
</reference>
<dbReference type="Proteomes" id="UP000242875">
    <property type="component" value="Unassembled WGS sequence"/>
</dbReference>
<evidence type="ECO:0008006" key="18">
    <source>
        <dbReference type="Google" id="ProtNLM"/>
    </source>
</evidence>
<dbReference type="PANTHER" id="PTHR45626:SF12">
    <property type="entry name" value="DNA REPAIR PROTEIN RAD16"/>
    <property type="match status" value="1"/>
</dbReference>
<keyword evidence="3" id="KW-0479">Metal-binding</keyword>
<keyword evidence="8" id="KW-0862">Zinc</keyword>
<dbReference type="GO" id="GO:0005524">
    <property type="term" value="F:ATP binding"/>
    <property type="evidence" value="ECO:0007669"/>
    <property type="project" value="UniProtKB-KW"/>
</dbReference>
<keyword evidence="17" id="KW-1185">Reference proteome</keyword>
<evidence type="ECO:0000256" key="10">
    <source>
        <dbReference type="PROSITE-ProRule" id="PRU00175"/>
    </source>
</evidence>
<gene>
    <name evidence="16" type="ORF">BZG36_05107</name>
</gene>
<dbReference type="GO" id="GO:0005634">
    <property type="term" value="C:nucleus"/>
    <property type="evidence" value="ECO:0007669"/>
    <property type="project" value="UniProtKB-SubCell"/>
</dbReference>
<evidence type="ECO:0000256" key="8">
    <source>
        <dbReference type="ARBA" id="ARBA00022833"/>
    </source>
</evidence>
<dbReference type="InterPro" id="IPR018957">
    <property type="entry name" value="Znf_C3HC4_RING-type"/>
</dbReference>
<keyword evidence="9" id="KW-0067">ATP-binding</keyword>
<feature type="coiled-coil region" evidence="11">
    <location>
        <begin position="1381"/>
        <end position="1414"/>
    </location>
</feature>
<feature type="compositionally biased region" description="Polar residues" evidence="12">
    <location>
        <begin position="224"/>
        <end position="260"/>
    </location>
</feature>
<comment type="subcellular location">
    <subcellularLocation>
        <location evidence="1">Nucleus</location>
    </subcellularLocation>
</comment>
<dbReference type="InterPro" id="IPR001841">
    <property type="entry name" value="Znf_RING"/>
</dbReference>
<dbReference type="InterPro" id="IPR014001">
    <property type="entry name" value="Helicase_ATP-bd"/>
</dbReference>
<dbReference type="InterPro" id="IPR000330">
    <property type="entry name" value="SNF2_N"/>
</dbReference>
<dbReference type="EMBL" id="MVBO01000130">
    <property type="protein sequence ID" value="OZJ02723.1"/>
    <property type="molecule type" value="Genomic_DNA"/>
</dbReference>
<evidence type="ECO:0000313" key="16">
    <source>
        <dbReference type="EMBL" id="OZJ02723.1"/>
    </source>
</evidence>
<feature type="compositionally biased region" description="Basic and acidic residues" evidence="12">
    <location>
        <begin position="85"/>
        <end position="94"/>
    </location>
</feature>
<feature type="compositionally biased region" description="Basic and acidic residues" evidence="12">
    <location>
        <begin position="1806"/>
        <end position="1821"/>
    </location>
</feature>
<dbReference type="SMART" id="SM00184">
    <property type="entry name" value="RING"/>
    <property type="match status" value="1"/>
</dbReference>
<sequence length="2000" mass="224452">MVARRRSETAATAEPLTATLSNKRRAKQVANLDTLQGPAKRSRSSKKVIVESVIKEEKKDEKLDVGVSASASIDSPARSTDLDMDDRKPLKRLDPTSIPSESDINVDVDSDDHSVQTPEVSGMHSRRLSRKRKLASRQDDSSSSSKLTTPTSTDMTALFDPPSSSSAVTPQSTVVDMSFDESEDDDFVPSKKDQRKGKGVTKARTPKRRIRTQAHSFKGKQKVTESGTDAESDAVSSKNRASTSFRRAVSGSESEFNLTDLSKAESSSESAVSTDQGGESSDDQVGAAEATVRRRQGGAQRQRATQKTFSQRVKEKLLEHHPELETVWSDLDNMKGGEAHPIEQPKHLKLPLLPFQKEGVGWMCGQESIGELKGGILADEMGMGKTIQMISLLLSEPRLKPNLIIAPTVAIMQWKSEIETHTDNELSVYLFHGSNRLEDIEKLTSYDVVMTTYAVVEALFRRQEYGFRRKGGLVKSPSILHKIEWARIVLDEAHNIKDRSCNTARSVFHMTSLRKWSLTGTPLQNRVGELYSLIRFMQADPYGYYFCKKCPCKSLSWRFSDKKGCDECGHKPMDHVCWWNYEILKPIQNYGAQGEGLEAFQKLRKLLDKLMLRRTKVERADDLGLPPRTVTIRRDLFNEEEEDMYESLYTDSARKFSTYVEQNTVLNNYANIFELLMKMRQCVNHPDLVLRRIDIDKKNRQLVCAICSDPPEDAIISKCHHVFCRECCTQFVQSYADEVANSVPDCPTCFSKLSIDLSQPTYELPEEEGDLNSTNYARTSIINRINMSNWRSSTKIEALVEELTILRREDSTVKSIVFSQFVNFLDLVNWRLKRAGFECVKLDGRMSPQQRDATIKAFSNNPNITVFLISLKAGGVALNLTEASQVFICDPWWNPSTEIQAMDRIHRLGQHRPIKITRLIIENSIESRIVQLQEKKTALVESTIGKDSSALAKLSEEDLRFLFVFVKGNRVLVVLQDVSKKRQWSTFWDDLQERNYELDFKGASDAQLATGMLGEHFYDHIILFAPGVKSFASTEFSPQALVKFVKDGGNLLIGADSTLQDTIRDIAHEFSVQFDETDSSVIDHFNVNTATDDGTHTSIIATNYNPFISSVISPSLLAQPLLYKGIGHKILHKNPLVNRIVMGSSTAYSAEPNEENPVESDVFATGNQVGLVSATQARNSARVTFVGSLDLFSDLYFNASVTRDGKQVPVGNRQLAKELTQWTFQEKGVLKLVSTQHHKVGGKLQEGSYRIKDNVTYSVSLSEYKDDKWVPFVAPDVQLEIIMLDPYVRKTFDVVDTSGAFATYQTTLQLPDVYGVFTFKINYKRPGLTYIENSETMAFTPFRHNEFPRFLSAAWPYYTSAASMSVGFLVFSTIWLLSWGRKDNKSNLQRIEAKEQEQQRKETAKEKKEVVKEVKQQNFYTNLNVILAKELDDNSLYLGTSLRELVHKFKMKTLILLKLLLVEKKVLFYGYPASGKQTRCRLMLTLHLELLRHLQDSGAAELDTINDDIPIVKGSDLKSGDKASLLRYVGLPLHIFGQGNFFQPYLPLQQIDILSDRGTNAYMVGTTNQIFLHHKEEIGLDVLVNVENGTIDFRNPLISSVTALTMADRRWMEKIVKTVYDTWDPTDPTRPSTNQYLGSDEFLRAQFEEYLFSLLSSVKYMQDVQGIAGAADDEPEGLGIGSAEKDRNFLNDYGLSFVRAWQNTKNYLVWDVHTDHEIYEIVEPGHPGQGNISIEDIQNSLSNRIKDLNLDHNFGPFRERLTKAMSSSSNSLQKAVSSGSRGLTKAMDMLWSEFEKGMEQGSDEQETQREKGLVGRSRAEYEQYEEMGRQALPPEATAEDHADEAGPNVMDSLAATAENTTQQAGRLFASVSTFFKKKQREVAQAVRESLDQLEAEGEANHANSKRTTTSSSWSSLASAAGALSSNQPLSNPPPSNAHHTIPSSSPNPTASSTSILFTPPRPSESVEAIRSSPQVPVEHDLQDAMSTIAPPPVSPRAHSS</sequence>
<dbReference type="InterPro" id="IPR018307">
    <property type="entry name" value="ABL9/DENND6_dom"/>
</dbReference>
<evidence type="ECO:0000256" key="11">
    <source>
        <dbReference type="SAM" id="Coils"/>
    </source>
</evidence>
<feature type="region of interest" description="Disordered" evidence="12">
    <location>
        <begin position="1894"/>
        <end position="2000"/>
    </location>
</feature>
<dbReference type="Gene3D" id="3.30.40.10">
    <property type="entry name" value="Zinc/RING finger domain, C3HC4 (zinc finger)"/>
    <property type="match status" value="1"/>
</dbReference>
<dbReference type="Pfam" id="PF00097">
    <property type="entry name" value="zf-C3HC4"/>
    <property type="match status" value="1"/>
</dbReference>
<dbReference type="InterPro" id="IPR055457">
    <property type="entry name" value="OST48_N"/>
</dbReference>
<evidence type="ECO:0000256" key="12">
    <source>
        <dbReference type="SAM" id="MobiDB-lite"/>
    </source>
</evidence>
<accession>A0A261XWJ4</accession>
<dbReference type="GO" id="GO:0016787">
    <property type="term" value="F:hydrolase activity"/>
    <property type="evidence" value="ECO:0007669"/>
    <property type="project" value="UniProtKB-KW"/>
</dbReference>
<feature type="domain" description="Helicase ATP-binding" evidence="14">
    <location>
        <begin position="366"/>
        <end position="540"/>
    </location>
</feature>
<comment type="caution">
    <text evidence="16">The sequence shown here is derived from an EMBL/GenBank/DDBJ whole genome shotgun (WGS) entry which is preliminary data.</text>
</comment>
<feature type="region of interest" description="Disordered" evidence="12">
    <location>
        <begin position="1"/>
        <end position="310"/>
    </location>
</feature>
<dbReference type="GO" id="GO:0008270">
    <property type="term" value="F:zinc ion binding"/>
    <property type="evidence" value="ECO:0007669"/>
    <property type="project" value="UniProtKB-KW"/>
</dbReference>
<dbReference type="SUPFAM" id="SSF57850">
    <property type="entry name" value="RING/U-box"/>
    <property type="match status" value="1"/>
</dbReference>
<keyword evidence="7" id="KW-0347">Helicase</keyword>
<dbReference type="CDD" id="cd18793">
    <property type="entry name" value="SF2_C_SNF"/>
    <property type="match status" value="1"/>
</dbReference>
<feature type="domain" description="Helicase C-terminal" evidence="15">
    <location>
        <begin position="798"/>
        <end position="948"/>
    </location>
</feature>
<feature type="compositionally biased region" description="Basic and acidic residues" evidence="12">
    <location>
        <begin position="53"/>
        <end position="64"/>
    </location>
</feature>
<dbReference type="SUPFAM" id="SSF52540">
    <property type="entry name" value="P-loop containing nucleoside triphosphate hydrolases"/>
    <property type="match status" value="2"/>
</dbReference>
<dbReference type="PROSITE" id="PS51192">
    <property type="entry name" value="HELICASE_ATP_BIND_1"/>
    <property type="match status" value="1"/>
</dbReference>
<evidence type="ECO:0000256" key="3">
    <source>
        <dbReference type="ARBA" id="ARBA00022723"/>
    </source>
</evidence>
<dbReference type="InterPro" id="IPR013083">
    <property type="entry name" value="Znf_RING/FYVE/PHD"/>
</dbReference>
<dbReference type="OrthoDB" id="448448at2759"/>
<evidence type="ECO:0000256" key="5">
    <source>
        <dbReference type="ARBA" id="ARBA00022771"/>
    </source>
</evidence>
<keyword evidence="11" id="KW-0175">Coiled coil</keyword>
<feature type="compositionally biased region" description="Low complexity" evidence="12">
    <location>
        <begin position="264"/>
        <end position="273"/>
    </location>
</feature>
<dbReference type="Gene3D" id="3.40.50.300">
    <property type="entry name" value="P-loop containing nucleotide triphosphate hydrolases"/>
    <property type="match status" value="1"/>
</dbReference>
<dbReference type="Pfam" id="PF03345">
    <property type="entry name" value="OST48_N"/>
    <property type="match status" value="1"/>
</dbReference>
<evidence type="ECO:0000256" key="7">
    <source>
        <dbReference type="ARBA" id="ARBA00022806"/>
    </source>
</evidence>
<dbReference type="PROSITE" id="PS51194">
    <property type="entry name" value="HELICASE_CTER"/>
    <property type="match status" value="1"/>
</dbReference>
<feature type="compositionally biased region" description="Low complexity" evidence="12">
    <location>
        <begin position="1910"/>
        <end position="1929"/>
    </location>
</feature>
<feature type="domain" description="RING-type" evidence="13">
    <location>
        <begin position="704"/>
        <end position="749"/>
    </location>
</feature>
<feature type="compositionally biased region" description="Acidic residues" evidence="12">
    <location>
        <begin position="178"/>
        <end position="187"/>
    </location>
</feature>
<dbReference type="GO" id="GO:0004386">
    <property type="term" value="F:helicase activity"/>
    <property type="evidence" value="ECO:0007669"/>
    <property type="project" value="UniProtKB-KW"/>
</dbReference>
<dbReference type="GO" id="GO:0006289">
    <property type="term" value="P:nucleotide-excision repair"/>
    <property type="evidence" value="ECO:0007669"/>
    <property type="project" value="TreeGrafter"/>
</dbReference>
<feature type="compositionally biased region" description="Low complexity" evidence="12">
    <location>
        <begin position="9"/>
        <end position="20"/>
    </location>
</feature>
<evidence type="ECO:0000256" key="9">
    <source>
        <dbReference type="ARBA" id="ARBA00022840"/>
    </source>
</evidence>
<dbReference type="GO" id="GO:0008094">
    <property type="term" value="F:ATP-dependent activity, acting on DNA"/>
    <property type="evidence" value="ECO:0007669"/>
    <property type="project" value="TreeGrafter"/>
</dbReference>
<feature type="compositionally biased region" description="Polar residues" evidence="12">
    <location>
        <begin position="162"/>
        <end position="173"/>
    </location>
</feature>
<name>A0A261XWJ4_9FUNG</name>
<comment type="similarity">
    <text evidence="2">Belongs to the SNF2/RAD54 helicase family.</text>
</comment>
<evidence type="ECO:0000313" key="17">
    <source>
        <dbReference type="Proteomes" id="UP000242875"/>
    </source>
</evidence>
<evidence type="ECO:0000256" key="1">
    <source>
        <dbReference type="ARBA" id="ARBA00004123"/>
    </source>
</evidence>
<protein>
    <recommendedName>
        <fullName evidence="18">Dolichyl-diphosphooligosaccharide--protein glycosyltransferase subunit WBP1</fullName>
    </recommendedName>
</protein>
<feature type="compositionally biased region" description="Low complexity" evidence="12">
    <location>
        <begin position="141"/>
        <end position="154"/>
    </location>
</feature>
<dbReference type="SMART" id="SM00490">
    <property type="entry name" value="HELICc"/>
    <property type="match status" value="1"/>
</dbReference>
<dbReference type="InterPro" id="IPR038718">
    <property type="entry name" value="SNF2-like_sf"/>
</dbReference>
<evidence type="ECO:0000259" key="15">
    <source>
        <dbReference type="PROSITE" id="PS51194"/>
    </source>
</evidence>
<dbReference type="Pfam" id="PF23358">
    <property type="entry name" value="OST48_MD"/>
    <property type="match status" value="1"/>
</dbReference>
<dbReference type="UniPathway" id="UPA00378"/>
<dbReference type="InterPro" id="IPR002464">
    <property type="entry name" value="DNA/RNA_helicase_DEAH_CS"/>
</dbReference>
<dbReference type="PANTHER" id="PTHR45626">
    <property type="entry name" value="TRANSCRIPTION TERMINATION FACTOR 2-RELATED"/>
    <property type="match status" value="1"/>
</dbReference>
<dbReference type="Pfam" id="PF09794">
    <property type="entry name" value="Avl9"/>
    <property type="match status" value="1"/>
</dbReference>
<keyword evidence="4" id="KW-0547">Nucleotide-binding</keyword>
<feature type="compositionally biased region" description="Basic residues" evidence="12">
    <location>
        <begin position="124"/>
        <end position="135"/>
    </location>
</feature>
<feature type="region of interest" description="Disordered" evidence="12">
    <location>
        <begin position="1797"/>
        <end position="1821"/>
    </location>
</feature>
<dbReference type="PROSITE" id="PS00690">
    <property type="entry name" value="DEAH_ATP_HELICASE"/>
    <property type="match status" value="1"/>
</dbReference>
<proteinExistence type="inferred from homology"/>
<dbReference type="InterPro" id="IPR049730">
    <property type="entry name" value="SNF2/RAD54-like_C"/>
</dbReference>
<dbReference type="CDD" id="cd18008">
    <property type="entry name" value="DEXDc_SHPRH-like"/>
    <property type="match status" value="1"/>
</dbReference>
<organism evidence="16 17">
    <name type="scientific">Bifiguratus adelaidae</name>
    <dbReference type="NCBI Taxonomy" id="1938954"/>
    <lineage>
        <taxon>Eukaryota</taxon>
        <taxon>Fungi</taxon>
        <taxon>Fungi incertae sedis</taxon>
        <taxon>Mucoromycota</taxon>
        <taxon>Mucoromycotina</taxon>
        <taxon>Endogonomycetes</taxon>
        <taxon>Endogonales</taxon>
        <taxon>Endogonales incertae sedis</taxon>
        <taxon>Bifiguratus</taxon>
    </lineage>
</organism>
<evidence type="ECO:0000256" key="2">
    <source>
        <dbReference type="ARBA" id="ARBA00007025"/>
    </source>
</evidence>
<evidence type="ECO:0000256" key="4">
    <source>
        <dbReference type="ARBA" id="ARBA00022741"/>
    </source>
</evidence>